<protein>
    <submittedName>
        <fullName evidence="2">Uncharacterized protein</fullName>
    </submittedName>
</protein>
<evidence type="ECO:0000313" key="3">
    <source>
        <dbReference type="Proteomes" id="UP000327013"/>
    </source>
</evidence>
<dbReference type="InterPro" id="IPR004881">
    <property type="entry name" value="Ribosome_biogen_GTPase_RsgA"/>
</dbReference>
<gene>
    <name evidence="2" type="ORF">FH972_005743</name>
</gene>
<dbReference type="PANTHER" id="PTHR32120">
    <property type="entry name" value="SMALL RIBOSOMAL SUBUNIT BIOGENESIS GTPASE RSGA"/>
    <property type="match status" value="1"/>
</dbReference>
<evidence type="ECO:0000313" key="2">
    <source>
        <dbReference type="EMBL" id="KAE8009296.1"/>
    </source>
</evidence>
<dbReference type="GO" id="GO:0005525">
    <property type="term" value="F:GTP binding"/>
    <property type="evidence" value="ECO:0007669"/>
    <property type="project" value="InterPro"/>
</dbReference>
<dbReference type="PANTHER" id="PTHR32120:SF11">
    <property type="entry name" value="SMALL RIBOSOMAL SUBUNIT BIOGENESIS GTPASE RSGA 1, MITOCHONDRIAL-RELATED"/>
    <property type="match status" value="1"/>
</dbReference>
<organism evidence="2 3">
    <name type="scientific">Carpinus fangiana</name>
    <dbReference type="NCBI Taxonomy" id="176857"/>
    <lineage>
        <taxon>Eukaryota</taxon>
        <taxon>Viridiplantae</taxon>
        <taxon>Streptophyta</taxon>
        <taxon>Embryophyta</taxon>
        <taxon>Tracheophyta</taxon>
        <taxon>Spermatophyta</taxon>
        <taxon>Magnoliopsida</taxon>
        <taxon>eudicotyledons</taxon>
        <taxon>Gunneridae</taxon>
        <taxon>Pentapetalae</taxon>
        <taxon>rosids</taxon>
        <taxon>fabids</taxon>
        <taxon>Fagales</taxon>
        <taxon>Betulaceae</taxon>
        <taxon>Carpinus</taxon>
    </lineage>
</organism>
<keyword evidence="1" id="KW-0732">Signal</keyword>
<keyword evidence="3" id="KW-1185">Reference proteome</keyword>
<accession>A0A5N6QR74</accession>
<dbReference type="EMBL" id="CM017322">
    <property type="protein sequence ID" value="KAE8009296.1"/>
    <property type="molecule type" value="Genomic_DNA"/>
</dbReference>
<reference evidence="2 3" key="1">
    <citation type="submission" date="2019-06" db="EMBL/GenBank/DDBJ databases">
        <title>A chromosomal-level reference genome of Carpinus fangiana (Coryloideae, Betulaceae).</title>
        <authorList>
            <person name="Yang X."/>
            <person name="Wang Z."/>
            <person name="Zhang L."/>
            <person name="Hao G."/>
            <person name="Liu J."/>
            <person name="Yang Y."/>
        </authorList>
    </citation>
    <scope>NUCLEOTIDE SEQUENCE [LARGE SCALE GENOMIC DNA]</scope>
    <source>
        <strain evidence="2">Cfa_2016G</strain>
        <tissue evidence="2">Leaf</tissue>
    </source>
</reference>
<proteinExistence type="predicted"/>
<dbReference type="GO" id="GO:0003924">
    <property type="term" value="F:GTPase activity"/>
    <property type="evidence" value="ECO:0007669"/>
    <property type="project" value="InterPro"/>
</dbReference>
<feature type="signal peptide" evidence="1">
    <location>
        <begin position="1"/>
        <end position="23"/>
    </location>
</feature>
<evidence type="ECO:0000256" key="1">
    <source>
        <dbReference type="SAM" id="SignalP"/>
    </source>
</evidence>
<name>A0A5N6QR74_9ROSI</name>
<dbReference type="AlphaFoldDB" id="A0A5N6QR74"/>
<dbReference type="OrthoDB" id="1732074at2759"/>
<dbReference type="Proteomes" id="UP000327013">
    <property type="component" value="Chromosome 2"/>
</dbReference>
<sequence>MCFFQPEVAEGSILLAMFLCFLADTPGFNQPSLMKVTKQSLAQAFPEHSVLCLKADWERYTYYFQHLDEIRIREEFQLRTLGTKTEGDVRYKMRDMGVQQAELRLEPKKHRRKSPKIINQSILDELEEDDDDLEVEK</sequence>
<feature type="chain" id="PRO_5024314882" evidence="1">
    <location>
        <begin position="24"/>
        <end position="137"/>
    </location>
</feature>